<evidence type="ECO:0000313" key="2">
    <source>
        <dbReference type="Proteomes" id="UP000555546"/>
    </source>
</evidence>
<protein>
    <recommendedName>
        <fullName evidence="3">DUF945 domain-containing protein</fullName>
    </recommendedName>
</protein>
<reference evidence="1 2" key="1">
    <citation type="submission" date="2020-08" db="EMBL/GenBank/DDBJ databases">
        <title>Genomic Encyclopedia of Type Strains, Phase IV (KMG-IV): sequencing the most valuable type-strain genomes for metagenomic binning, comparative biology and taxonomic classification.</title>
        <authorList>
            <person name="Goeker M."/>
        </authorList>
    </citation>
    <scope>NUCLEOTIDE SEQUENCE [LARGE SCALE GENOMIC DNA]</scope>
    <source>
        <strain evidence="1 2">DSM 26944</strain>
    </source>
</reference>
<name>A0A7W9EMV5_9HYPH</name>
<evidence type="ECO:0008006" key="3">
    <source>
        <dbReference type="Google" id="ProtNLM"/>
    </source>
</evidence>
<dbReference type="Proteomes" id="UP000555546">
    <property type="component" value="Unassembled WGS sequence"/>
</dbReference>
<dbReference type="EMBL" id="JACIJG010000018">
    <property type="protein sequence ID" value="MBB5703814.1"/>
    <property type="molecule type" value="Genomic_DNA"/>
</dbReference>
<dbReference type="RefSeq" id="WP_183656203.1">
    <property type="nucleotide sequence ID" value="NZ_JACIJG010000018.1"/>
</dbReference>
<keyword evidence="2" id="KW-1185">Reference proteome</keyword>
<dbReference type="AlphaFoldDB" id="A0A7W9EMV5"/>
<accession>A0A7W9EMV5</accession>
<evidence type="ECO:0000313" key="1">
    <source>
        <dbReference type="EMBL" id="MBB5703814.1"/>
    </source>
</evidence>
<sequence length="681" mass="74225">MEQAKNETRKGSRKALWAAVAVIAIAAAGLAGYKITLEKTITSQLEKRGGKAASVEADFFGNIHLRDVALPLKDGSDIRIASVDGRPKFLFLTGMLNASGIHTEIGNYKISIPGVAIEDANFDRAMLKDTFGNSGLTLPDRVGRFSAKRVSAPEIKIVQTVTDGDEQNILYKDVTLEDVRQGQVARYSAGSTAFDFAVDVPGEDGEKVRDKMAGTMGLAEGEDVDGVFLARLYTEKAGLDDKEAKPVYGPFKAKNIVMKTSEASFSYDEIRSNGFTARMPAIPFTETMDKFRALQGTEELSPAQTREVLLHLTSLFDTIGKGDVEMLGMKIEPLDTSKGKGGIDRIAFAFDDQKMDMSINGFSFAEGQDYMKMDEASLKGFSWSSSMEALKKFAALNDEEAENFPYTTMLPEFGTLRVAGIDADLPYDKNESEGIENEDDADQAAIDESAVPSMPERIQFAMKSYEVALNKPYNGIPTDVRVAYEDMSIKVPGNDGDEFYQQLQKLGYDRLVVSSNLEANWDEANQNLIIKDISVSGQDMGSVSLSGLVGGFTKEFFSGDKVMTQVALLGLKAQQVSLKIEEKGIITKGIKLYAEENDMSEDDVRGMVSLVAAAFLQELASDQPQLQDVVGAFSAFLAKPNIFEMTVKSKAEKGIGALELMTASQNPLSLLEKVTIEAKNE</sequence>
<gene>
    <name evidence="1" type="ORF">FHS76_003724</name>
</gene>
<comment type="caution">
    <text evidence="1">The sequence shown here is derived from an EMBL/GenBank/DDBJ whole genome shotgun (WGS) entry which is preliminary data.</text>
</comment>
<organism evidence="1 2">
    <name type="scientific">Brucella daejeonensis</name>
    <dbReference type="NCBI Taxonomy" id="659015"/>
    <lineage>
        <taxon>Bacteria</taxon>
        <taxon>Pseudomonadati</taxon>
        <taxon>Pseudomonadota</taxon>
        <taxon>Alphaproteobacteria</taxon>
        <taxon>Hyphomicrobiales</taxon>
        <taxon>Brucellaceae</taxon>
        <taxon>Brucella/Ochrobactrum group</taxon>
        <taxon>Brucella</taxon>
    </lineage>
</organism>
<proteinExistence type="predicted"/>